<evidence type="ECO:0000313" key="1">
    <source>
        <dbReference type="EMBL" id="QSS54682.1"/>
    </source>
</evidence>
<name>A0A8A1LRP6_AJEC8</name>
<sequence length="133" mass="15503">MGRSSLNPSNFLWPTQPRLPLLSERRFNLLHQIPCPTLHKPLIIQPLQKCRVVRQDHHSLRLALAQQLQVCLRNSYRPHENHWDKILLALGQDGYLRVGIEQLVDRKSICICCLAILYDTFARAKTEQVRHPV</sequence>
<accession>A0A8A1LRP6</accession>
<organism evidence="1 2">
    <name type="scientific">Ajellomyces capsulatus (strain H88)</name>
    <name type="common">Darling's disease fungus</name>
    <name type="synonym">Histoplasma capsulatum</name>
    <dbReference type="NCBI Taxonomy" id="544711"/>
    <lineage>
        <taxon>Eukaryota</taxon>
        <taxon>Fungi</taxon>
        <taxon>Dikarya</taxon>
        <taxon>Ascomycota</taxon>
        <taxon>Pezizomycotina</taxon>
        <taxon>Eurotiomycetes</taxon>
        <taxon>Eurotiomycetidae</taxon>
        <taxon>Onygenales</taxon>
        <taxon>Ajellomycetaceae</taxon>
        <taxon>Histoplasma</taxon>
    </lineage>
</organism>
<protein>
    <submittedName>
        <fullName evidence="1">Uncharacterized protein</fullName>
    </submittedName>
</protein>
<dbReference type="EMBL" id="CP069104">
    <property type="protein sequence ID" value="QSS54682.1"/>
    <property type="molecule type" value="Genomic_DNA"/>
</dbReference>
<dbReference type="AlphaFoldDB" id="A0A8A1LRP6"/>
<gene>
    <name evidence="1" type="ORF">I7I53_02318</name>
</gene>
<dbReference type="Proteomes" id="UP000663419">
    <property type="component" value="Chromosome 3"/>
</dbReference>
<evidence type="ECO:0000313" key="2">
    <source>
        <dbReference type="Proteomes" id="UP000663419"/>
    </source>
</evidence>
<dbReference type="VEuPathDB" id="FungiDB:I7I53_02318"/>
<reference evidence="1" key="1">
    <citation type="submission" date="2021-01" db="EMBL/GenBank/DDBJ databases">
        <title>Chromosome-level genome assembly of a human fungal pathogen reveals clustering of transcriptionally co-regulated genes.</title>
        <authorList>
            <person name="Voorhies M."/>
            <person name="Cohen S."/>
            <person name="Shea T.P."/>
            <person name="Petrus S."/>
            <person name="Munoz J.F."/>
            <person name="Poplawski S."/>
            <person name="Goldman W.E."/>
            <person name="Michael T."/>
            <person name="Cuomo C.A."/>
            <person name="Sil A."/>
            <person name="Beyhan S."/>
        </authorList>
    </citation>
    <scope>NUCLEOTIDE SEQUENCE</scope>
    <source>
        <strain evidence="1">H88</strain>
    </source>
</reference>
<proteinExistence type="predicted"/>